<sequence length="54" mass="5682">MNSIELTDTDGDALTIFTRDGATWITCTSGPDEVTVGPIPSHLVQSFVDSDLAA</sequence>
<organism evidence="1 2">
    <name type="scientific">Brachybacterium aquaticum</name>
    <dbReference type="NCBI Taxonomy" id="1432564"/>
    <lineage>
        <taxon>Bacteria</taxon>
        <taxon>Bacillati</taxon>
        <taxon>Actinomycetota</taxon>
        <taxon>Actinomycetes</taxon>
        <taxon>Micrococcales</taxon>
        <taxon>Dermabacteraceae</taxon>
        <taxon>Brachybacterium</taxon>
    </lineage>
</organism>
<evidence type="ECO:0000313" key="1">
    <source>
        <dbReference type="EMBL" id="MBB5830235.1"/>
    </source>
</evidence>
<comment type="caution">
    <text evidence="1">The sequence shown here is derived from an EMBL/GenBank/DDBJ whole genome shotgun (WGS) entry which is preliminary data.</text>
</comment>
<dbReference type="AlphaFoldDB" id="A0A841AA37"/>
<accession>A0A841AA37</accession>
<proteinExistence type="predicted"/>
<dbReference type="EMBL" id="JACHLZ010000001">
    <property type="protein sequence ID" value="MBB5830235.1"/>
    <property type="molecule type" value="Genomic_DNA"/>
</dbReference>
<reference evidence="1 2" key="1">
    <citation type="submission" date="2020-08" db="EMBL/GenBank/DDBJ databases">
        <title>Sequencing the genomes of 1000 actinobacteria strains.</title>
        <authorList>
            <person name="Klenk H.-P."/>
        </authorList>
    </citation>
    <scope>NUCLEOTIDE SEQUENCE [LARGE SCALE GENOMIC DNA]</scope>
    <source>
        <strain evidence="1 2">DSM 28796</strain>
    </source>
</reference>
<dbReference type="Proteomes" id="UP000588158">
    <property type="component" value="Unassembled WGS sequence"/>
</dbReference>
<evidence type="ECO:0000313" key="2">
    <source>
        <dbReference type="Proteomes" id="UP000588158"/>
    </source>
</evidence>
<gene>
    <name evidence="1" type="ORF">HNR70_000048</name>
</gene>
<dbReference type="RefSeq" id="WP_184323889.1">
    <property type="nucleotide sequence ID" value="NZ_JACHLZ010000001.1"/>
</dbReference>
<keyword evidence="2" id="KW-1185">Reference proteome</keyword>
<protein>
    <submittedName>
        <fullName evidence="1">Uncharacterized protein</fullName>
    </submittedName>
</protein>
<name>A0A841AA37_9MICO</name>